<evidence type="ECO:0000256" key="4">
    <source>
        <dbReference type="ARBA" id="ARBA00023125"/>
    </source>
</evidence>
<dbReference type="GO" id="GO:0003677">
    <property type="term" value="F:DNA binding"/>
    <property type="evidence" value="ECO:0007669"/>
    <property type="project" value="UniProtKB-UniRule"/>
</dbReference>
<organism evidence="12 13">
    <name type="scientific">Maridesulfovibrio ferrireducens</name>
    <dbReference type="NCBI Taxonomy" id="246191"/>
    <lineage>
        <taxon>Bacteria</taxon>
        <taxon>Pseudomonadati</taxon>
        <taxon>Thermodesulfobacteriota</taxon>
        <taxon>Desulfovibrionia</taxon>
        <taxon>Desulfovibrionales</taxon>
        <taxon>Desulfovibrionaceae</taxon>
        <taxon>Maridesulfovibrio</taxon>
    </lineage>
</organism>
<dbReference type="InterPro" id="IPR028624">
    <property type="entry name" value="Tscrpt_elong_fac_GreA/B"/>
</dbReference>
<evidence type="ECO:0000313" key="12">
    <source>
        <dbReference type="EMBL" id="SDL50857.1"/>
    </source>
</evidence>
<dbReference type="GO" id="GO:0003746">
    <property type="term" value="F:translation elongation factor activity"/>
    <property type="evidence" value="ECO:0007669"/>
    <property type="project" value="UniProtKB-KW"/>
</dbReference>
<evidence type="ECO:0000256" key="3">
    <source>
        <dbReference type="ARBA" id="ARBA00023015"/>
    </source>
</evidence>
<dbReference type="Pfam" id="PF01272">
    <property type="entry name" value="GreA_GreB"/>
    <property type="match status" value="1"/>
</dbReference>
<keyword evidence="12" id="KW-0648">Protein biosynthesis</keyword>
<keyword evidence="3 8" id="KW-0805">Transcription regulation</keyword>
<accession>A0A1G9KN25</accession>
<dbReference type="InterPro" id="IPR036805">
    <property type="entry name" value="Tscrpt_elong_fac_GreA/B_N_sf"/>
</dbReference>
<dbReference type="PROSITE" id="PS00830">
    <property type="entry name" value="GREAB_2"/>
    <property type="match status" value="1"/>
</dbReference>
<evidence type="ECO:0000259" key="11">
    <source>
        <dbReference type="Pfam" id="PF03449"/>
    </source>
</evidence>
<dbReference type="FunFam" id="3.10.50.30:FF:000001">
    <property type="entry name" value="Transcription elongation factor GreA"/>
    <property type="match status" value="1"/>
</dbReference>
<dbReference type="GO" id="GO:0006354">
    <property type="term" value="P:DNA-templated transcription elongation"/>
    <property type="evidence" value="ECO:0007669"/>
    <property type="project" value="TreeGrafter"/>
</dbReference>
<dbReference type="InterPro" id="IPR001437">
    <property type="entry name" value="Tscrpt_elong_fac_GreA/B_C"/>
</dbReference>
<dbReference type="PANTHER" id="PTHR30437:SF4">
    <property type="entry name" value="TRANSCRIPTION ELONGATION FACTOR GREA"/>
    <property type="match status" value="1"/>
</dbReference>
<dbReference type="Gene3D" id="1.10.287.180">
    <property type="entry name" value="Transcription elongation factor, GreA/GreB, N-terminal domain"/>
    <property type="match status" value="1"/>
</dbReference>
<dbReference type="Gene3D" id="3.10.50.30">
    <property type="entry name" value="Transcription elongation factor, GreA/GreB, C-terminal domain"/>
    <property type="match status" value="1"/>
</dbReference>
<dbReference type="SUPFAM" id="SSF54534">
    <property type="entry name" value="FKBP-like"/>
    <property type="match status" value="1"/>
</dbReference>
<reference evidence="13" key="1">
    <citation type="submission" date="2016-10" db="EMBL/GenBank/DDBJ databases">
        <authorList>
            <person name="Varghese N."/>
            <person name="Submissions S."/>
        </authorList>
    </citation>
    <scope>NUCLEOTIDE SEQUENCE [LARGE SCALE GENOMIC DNA]</scope>
    <source>
        <strain evidence="13">DSM 16995</strain>
    </source>
</reference>
<comment type="function">
    <text evidence="6 8 9">Necessary for efficient RNA polymerase transcription elongation past template-encoded arresting sites. The arresting sites in DNA have the property of trapping a certain fraction of elongating RNA polymerases that pass through, resulting in locked ternary complexes. Cleavage of the nascent transcript by cleavage factors such as GreA or GreB allows the resumption of elongation from the new 3'terminus. GreA releases sequences of 2 to 3 nucleotides.</text>
</comment>
<evidence type="ECO:0000256" key="7">
    <source>
        <dbReference type="ARBA" id="ARBA00030776"/>
    </source>
</evidence>
<evidence type="ECO:0000256" key="8">
    <source>
        <dbReference type="HAMAP-Rule" id="MF_00105"/>
    </source>
</evidence>
<dbReference type="STRING" id="246191.SAMN05660337_3145"/>
<dbReference type="InterPro" id="IPR022691">
    <property type="entry name" value="Tscrpt_elong_fac_GreA/B_N"/>
</dbReference>
<keyword evidence="13" id="KW-1185">Reference proteome</keyword>
<evidence type="ECO:0000256" key="2">
    <source>
        <dbReference type="ARBA" id="ARBA00013729"/>
    </source>
</evidence>
<keyword evidence="4 8" id="KW-0238">DNA-binding</keyword>
<proteinExistence type="inferred from homology"/>
<dbReference type="NCBIfam" id="NF001264">
    <property type="entry name" value="PRK00226.1-5"/>
    <property type="match status" value="1"/>
</dbReference>
<evidence type="ECO:0000256" key="9">
    <source>
        <dbReference type="RuleBase" id="RU000556"/>
    </source>
</evidence>
<dbReference type="AlphaFoldDB" id="A0A1G9KN25"/>
<feature type="domain" description="Transcription elongation factor GreA/GreB N-terminal" evidence="11">
    <location>
        <begin position="46"/>
        <end position="114"/>
    </location>
</feature>
<dbReference type="InterPro" id="IPR036953">
    <property type="entry name" value="GreA/GreB_C_sf"/>
</dbReference>
<dbReference type="FunFam" id="1.10.287.180:FF:000001">
    <property type="entry name" value="Transcription elongation factor GreA"/>
    <property type="match status" value="1"/>
</dbReference>
<dbReference type="NCBIfam" id="TIGR01462">
    <property type="entry name" value="greA"/>
    <property type="match status" value="1"/>
</dbReference>
<evidence type="ECO:0000256" key="5">
    <source>
        <dbReference type="ARBA" id="ARBA00023163"/>
    </source>
</evidence>
<evidence type="ECO:0000313" key="13">
    <source>
        <dbReference type="Proteomes" id="UP000199053"/>
    </source>
</evidence>
<keyword evidence="12" id="KW-0251">Elongation factor</keyword>
<comment type="similarity">
    <text evidence="1 8 9">Belongs to the GreA/GreB family.</text>
</comment>
<dbReference type="EMBL" id="FNGA01000005">
    <property type="protein sequence ID" value="SDL50857.1"/>
    <property type="molecule type" value="Genomic_DNA"/>
</dbReference>
<name>A0A1G9KN25_9BACT</name>
<dbReference type="NCBIfam" id="NF001263">
    <property type="entry name" value="PRK00226.1-4"/>
    <property type="match status" value="1"/>
</dbReference>
<dbReference type="InterPro" id="IPR018151">
    <property type="entry name" value="TF_GreA/GreB_CS"/>
</dbReference>
<dbReference type="InterPro" id="IPR006359">
    <property type="entry name" value="Tscrpt_elong_fac_GreA"/>
</dbReference>
<dbReference type="PANTHER" id="PTHR30437">
    <property type="entry name" value="TRANSCRIPTION ELONGATION FACTOR GREA"/>
    <property type="match status" value="1"/>
</dbReference>
<dbReference type="PROSITE" id="PS00829">
    <property type="entry name" value="GREAB_1"/>
    <property type="match status" value="1"/>
</dbReference>
<dbReference type="HAMAP" id="MF_00105">
    <property type="entry name" value="GreA_GreB"/>
    <property type="match status" value="1"/>
</dbReference>
<sequence length="202" mass="22085">MFYASISATECCTVLSSFSSGNRSGCGCIFIDTTEEKFEVYEMSTIPISKEGFAKIKKELDSLKRERPGVIKAIKEAREEGDLKENGGYHAARERQGMMEAKINYIESRIPHFNIIDLATLGGSKIIFGATVVLEDIETGDTKIYTIMGPDESDFKKGIISIESPVGQALLGKEEGDEALVNAPRGKIEYGIVSVTFKGHVS</sequence>
<dbReference type="Proteomes" id="UP000199053">
    <property type="component" value="Unassembled WGS sequence"/>
</dbReference>
<dbReference type="Pfam" id="PF03449">
    <property type="entry name" value="GreA_GreB_N"/>
    <property type="match status" value="1"/>
</dbReference>
<evidence type="ECO:0000256" key="1">
    <source>
        <dbReference type="ARBA" id="ARBA00008213"/>
    </source>
</evidence>
<keyword evidence="5 8" id="KW-0804">Transcription</keyword>
<dbReference type="InterPro" id="IPR023459">
    <property type="entry name" value="Tscrpt_elong_fac_GreA/B_fam"/>
</dbReference>
<protein>
    <recommendedName>
        <fullName evidence="2 8">Transcription elongation factor GreA</fullName>
    </recommendedName>
    <alternativeName>
        <fullName evidence="7 8">Transcript cleavage factor GreA</fullName>
    </alternativeName>
</protein>
<gene>
    <name evidence="8" type="primary">greA</name>
    <name evidence="12" type="ORF">SAMN05660337_3145</name>
</gene>
<dbReference type="SUPFAM" id="SSF46557">
    <property type="entry name" value="GreA transcript cleavage protein, N-terminal domain"/>
    <property type="match status" value="1"/>
</dbReference>
<dbReference type="GO" id="GO:0070063">
    <property type="term" value="F:RNA polymerase binding"/>
    <property type="evidence" value="ECO:0007669"/>
    <property type="project" value="InterPro"/>
</dbReference>
<evidence type="ECO:0000256" key="6">
    <source>
        <dbReference type="ARBA" id="ARBA00024916"/>
    </source>
</evidence>
<feature type="domain" description="Transcription elongation factor GreA/GreB C-terminal" evidence="10">
    <location>
        <begin position="124"/>
        <end position="196"/>
    </location>
</feature>
<dbReference type="GO" id="GO:0032784">
    <property type="term" value="P:regulation of DNA-templated transcription elongation"/>
    <property type="evidence" value="ECO:0007669"/>
    <property type="project" value="UniProtKB-UniRule"/>
</dbReference>
<dbReference type="NCBIfam" id="NF001261">
    <property type="entry name" value="PRK00226.1-2"/>
    <property type="match status" value="1"/>
</dbReference>
<evidence type="ECO:0000259" key="10">
    <source>
        <dbReference type="Pfam" id="PF01272"/>
    </source>
</evidence>